<dbReference type="InterPro" id="IPR039537">
    <property type="entry name" value="Retrotran_Ty1/copia-like"/>
</dbReference>
<feature type="region of interest" description="Disordered" evidence="1">
    <location>
        <begin position="51"/>
        <end position="99"/>
    </location>
</feature>
<evidence type="ECO:0008006" key="4">
    <source>
        <dbReference type="Google" id="ProtNLM"/>
    </source>
</evidence>
<proteinExistence type="predicted"/>
<feature type="compositionally biased region" description="Polar residues" evidence="1">
    <location>
        <begin position="371"/>
        <end position="388"/>
    </location>
</feature>
<gene>
    <name evidence="2" type="ORF">PHMEG_00010707</name>
</gene>
<feature type="region of interest" description="Disordered" evidence="1">
    <location>
        <begin position="367"/>
        <end position="390"/>
    </location>
</feature>
<dbReference type="PANTHER" id="PTHR42648">
    <property type="entry name" value="TRANSPOSASE, PUTATIVE-RELATED"/>
    <property type="match status" value="1"/>
</dbReference>
<feature type="compositionally biased region" description="Basic residues" evidence="1">
    <location>
        <begin position="87"/>
        <end position="97"/>
    </location>
</feature>
<dbReference type="EMBL" id="NBNE01001086">
    <property type="protein sequence ID" value="OWZ15619.1"/>
    <property type="molecule type" value="Genomic_DNA"/>
</dbReference>
<evidence type="ECO:0000313" key="3">
    <source>
        <dbReference type="Proteomes" id="UP000198211"/>
    </source>
</evidence>
<protein>
    <recommendedName>
        <fullName evidence="4">Integrase catalytic domain-containing protein</fullName>
    </recommendedName>
</protein>
<accession>A0A225WER9</accession>
<keyword evidence="3" id="KW-1185">Reference proteome</keyword>
<reference evidence="3" key="1">
    <citation type="submission" date="2017-03" db="EMBL/GenBank/DDBJ databases">
        <title>Phytopthora megakarya and P. palmivora, two closely related causual agents of cacao black pod achieved similar genome size and gene model numbers by different mechanisms.</title>
        <authorList>
            <person name="Ali S."/>
            <person name="Shao J."/>
            <person name="Larry D.J."/>
            <person name="Kronmiller B."/>
            <person name="Shen D."/>
            <person name="Strem M.D."/>
            <person name="Melnick R.L."/>
            <person name="Guiltinan M.J."/>
            <person name="Tyler B.M."/>
            <person name="Meinhardt L.W."/>
            <person name="Bailey B.A."/>
        </authorList>
    </citation>
    <scope>NUCLEOTIDE SEQUENCE [LARGE SCALE GENOMIC DNA]</scope>
    <source>
        <strain evidence="3">zdho120</strain>
    </source>
</reference>
<dbReference type="PANTHER" id="PTHR42648:SF24">
    <property type="entry name" value="INTEGRASE CATALYTIC DOMAIN-CONTAINING PROTEIN"/>
    <property type="match status" value="1"/>
</dbReference>
<comment type="caution">
    <text evidence="2">The sequence shown here is derived from an EMBL/GenBank/DDBJ whole genome shotgun (WGS) entry which is preliminary data.</text>
</comment>
<dbReference type="Proteomes" id="UP000198211">
    <property type="component" value="Unassembled WGS sequence"/>
</dbReference>
<organism evidence="2 3">
    <name type="scientific">Phytophthora megakarya</name>
    <dbReference type="NCBI Taxonomy" id="4795"/>
    <lineage>
        <taxon>Eukaryota</taxon>
        <taxon>Sar</taxon>
        <taxon>Stramenopiles</taxon>
        <taxon>Oomycota</taxon>
        <taxon>Peronosporomycetes</taxon>
        <taxon>Peronosporales</taxon>
        <taxon>Peronosporaceae</taxon>
        <taxon>Phytophthora</taxon>
    </lineage>
</organism>
<sequence>MQCSCCHRDNRDTVDCYIVKRHLHNGHDTGETIIPAYFKLEPVQHTQRLHPYKGKYNENGKGGNRSQRNNNYINGSRYNQRGGNSKGRNKFHGRRYQWGRSSDSNDHGIIAIPTINLTFNNDEFGLAAREVDHDPMRTIDSGCARHMNLSPSRFENPTEFTIKPIPGNAHIITLNIVFYVPEPKFNLLSVRHIVESSPYAKKYVLFFAQRSKFEVKTGEGTCLYHFTARPADTYQAGHVINLDTSENIVIWCGRMGHPNVRIVQNLAKHDRVKDMGLSKFNPNQDYFFSSCPYAKSHINPFNKRTVGRTKFPLENVHTDMAGPPVANARKSDLYDCYDYFRKKAQNMFRVDVGELEYRKNMYDEKSRNLKSDNNNRSPFTHAYTSRQNGVAERRMRGLLERTRAFLINGNLPPLQWDKCVKHVAGLLSMSHRQYNSV</sequence>
<dbReference type="AlphaFoldDB" id="A0A225WER9"/>
<evidence type="ECO:0000256" key="1">
    <source>
        <dbReference type="SAM" id="MobiDB-lite"/>
    </source>
</evidence>
<evidence type="ECO:0000313" key="2">
    <source>
        <dbReference type="EMBL" id="OWZ15619.1"/>
    </source>
</evidence>
<dbReference type="OrthoDB" id="128376at2759"/>
<name>A0A225WER9_9STRA</name>
<feature type="compositionally biased region" description="Polar residues" evidence="1">
    <location>
        <begin position="65"/>
        <end position="83"/>
    </location>
</feature>